<dbReference type="Pfam" id="PF14273">
    <property type="entry name" value="DUF4360"/>
    <property type="match status" value="1"/>
</dbReference>
<dbReference type="PANTHER" id="PTHR38847:SF1">
    <property type="entry name" value="PSEUDOURIDINE SYNTHASE RSUA_RLUA-LIKE DOMAIN-CONTAINING PROTEIN"/>
    <property type="match status" value="1"/>
</dbReference>
<dbReference type="EMBL" id="LGKG01000001">
    <property type="protein sequence ID" value="KPC67129.1"/>
    <property type="molecule type" value="Genomic_DNA"/>
</dbReference>
<gene>
    <name evidence="2" type="ORF">ADL29_02925</name>
</gene>
<evidence type="ECO:0008006" key="4">
    <source>
        <dbReference type="Google" id="ProtNLM"/>
    </source>
</evidence>
<dbReference type="AlphaFoldDB" id="A0A0N0H4H5"/>
<keyword evidence="3" id="KW-1185">Reference proteome</keyword>
<evidence type="ECO:0000313" key="2">
    <source>
        <dbReference type="EMBL" id="KPC67129.1"/>
    </source>
</evidence>
<keyword evidence="1" id="KW-0732">Signal</keyword>
<feature type="signal peptide" evidence="1">
    <location>
        <begin position="1"/>
        <end position="26"/>
    </location>
</feature>
<evidence type="ECO:0000256" key="1">
    <source>
        <dbReference type="SAM" id="SignalP"/>
    </source>
</evidence>
<dbReference type="InterPro" id="IPR025649">
    <property type="entry name" value="DUF4360"/>
</dbReference>
<protein>
    <recommendedName>
        <fullName evidence="4">DUF4360 domain-containing protein</fullName>
    </recommendedName>
</protein>
<evidence type="ECO:0000313" key="3">
    <source>
        <dbReference type="Proteomes" id="UP000037982"/>
    </source>
</evidence>
<accession>A0A0N0H4H5</accession>
<dbReference type="PANTHER" id="PTHR38847">
    <property type="match status" value="1"/>
</dbReference>
<sequence>MLSTFGAAAAAAALLLAGSAAPTPMARVGDEPPTGKITIDVATVNGSGCRPGSAAVAIAPDNTAFTVTYSEYLAQAGGDSKPTDARKNCQIALNVHVPQGFTYAIARADYRGYASLAPGAKGLEQAGYYFQGSQETNRKRHTFSGPYDTNWQTSDETDIDALVYAPCGEQRYFNINTELRVDATAAKPSATSFMAMDSTDGSINTLYHFAWKECPAPGKK</sequence>
<name>A0A0N0H4H5_9ACTN</name>
<reference evidence="3" key="1">
    <citation type="submission" date="2015-07" db="EMBL/GenBank/DDBJ databases">
        <authorList>
            <person name="Ju K.-S."/>
            <person name="Doroghazi J.R."/>
            <person name="Metcalf W.W."/>
        </authorList>
    </citation>
    <scope>NUCLEOTIDE SEQUENCE [LARGE SCALE GENOMIC DNA]</scope>
    <source>
        <strain evidence="3">NRRL ISP-5002</strain>
    </source>
</reference>
<dbReference type="PATRIC" id="fig|66876.3.peg.620"/>
<dbReference type="RefSeq" id="WP_046925833.1">
    <property type="nucleotide sequence ID" value="NZ_JBIAXE010000006.1"/>
</dbReference>
<proteinExistence type="predicted"/>
<organism evidence="2 3">
    <name type="scientific">Streptomyces chattanoogensis</name>
    <dbReference type="NCBI Taxonomy" id="66876"/>
    <lineage>
        <taxon>Bacteria</taxon>
        <taxon>Bacillati</taxon>
        <taxon>Actinomycetota</taxon>
        <taxon>Actinomycetes</taxon>
        <taxon>Kitasatosporales</taxon>
        <taxon>Streptomycetaceae</taxon>
        <taxon>Streptomyces</taxon>
    </lineage>
</organism>
<comment type="caution">
    <text evidence="2">The sequence shown here is derived from an EMBL/GenBank/DDBJ whole genome shotgun (WGS) entry which is preliminary data.</text>
</comment>
<feature type="chain" id="PRO_5005850206" description="DUF4360 domain-containing protein" evidence="1">
    <location>
        <begin position="27"/>
        <end position="220"/>
    </location>
</feature>
<dbReference type="Proteomes" id="UP000037982">
    <property type="component" value="Unassembled WGS sequence"/>
</dbReference>